<dbReference type="Proteomes" id="UP001497382">
    <property type="component" value="Unassembled WGS sequence"/>
</dbReference>
<keyword evidence="7" id="KW-0446">Lipid-binding</keyword>
<evidence type="ECO:0000313" key="12">
    <source>
        <dbReference type="EMBL" id="CAL1289778.1"/>
    </source>
</evidence>
<dbReference type="EMBL" id="CAXIEN010000255">
    <property type="protein sequence ID" value="CAL1289778.1"/>
    <property type="molecule type" value="Genomic_DNA"/>
</dbReference>
<feature type="region of interest" description="Disordered" evidence="9">
    <location>
        <begin position="34"/>
        <end position="131"/>
    </location>
</feature>
<organism evidence="12 13">
    <name type="scientific">Larinioides sclopetarius</name>
    <dbReference type="NCBI Taxonomy" id="280406"/>
    <lineage>
        <taxon>Eukaryota</taxon>
        <taxon>Metazoa</taxon>
        <taxon>Ecdysozoa</taxon>
        <taxon>Arthropoda</taxon>
        <taxon>Chelicerata</taxon>
        <taxon>Arachnida</taxon>
        <taxon>Araneae</taxon>
        <taxon>Araneomorphae</taxon>
        <taxon>Entelegynae</taxon>
        <taxon>Araneoidea</taxon>
        <taxon>Araneidae</taxon>
        <taxon>Larinioides</taxon>
    </lineage>
</organism>
<evidence type="ECO:0000256" key="5">
    <source>
        <dbReference type="ARBA" id="ARBA00022989"/>
    </source>
</evidence>
<keyword evidence="5 10" id="KW-1133">Transmembrane helix</keyword>
<dbReference type="PANTHER" id="PTHR13466">
    <property type="entry name" value="TEX2 PROTEIN-RELATED"/>
    <property type="match status" value="1"/>
</dbReference>
<dbReference type="InterPro" id="IPR031468">
    <property type="entry name" value="SMP_LBD"/>
</dbReference>
<protein>
    <recommendedName>
        <fullName evidence="11">SMP-LTD domain-containing protein</fullName>
    </recommendedName>
</protein>
<evidence type="ECO:0000256" key="8">
    <source>
        <dbReference type="ARBA" id="ARBA00023136"/>
    </source>
</evidence>
<feature type="compositionally biased region" description="Basic and acidic residues" evidence="9">
    <location>
        <begin position="280"/>
        <end position="291"/>
    </location>
</feature>
<feature type="region of interest" description="Disordered" evidence="9">
    <location>
        <begin position="280"/>
        <end position="304"/>
    </location>
</feature>
<keyword evidence="2" id="KW-0813">Transport</keyword>
<evidence type="ECO:0000256" key="4">
    <source>
        <dbReference type="ARBA" id="ARBA00022824"/>
    </source>
</evidence>
<feature type="domain" description="SMP-LTD" evidence="11">
    <location>
        <begin position="669"/>
        <end position="952"/>
    </location>
</feature>
<feature type="compositionally biased region" description="Basic and acidic residues" evidence="9">
    <location>
        <begin position="81"/>
        <end position="104"/>
    </location>
</feature>
<feature type="compositionally biased region" description="Basic and acidic residues" evidence="9">
    <location>
        <begin position="37"/>
        <end position="55"/>
    </location>
</feature>
<evidence type="ECO:0000256" key="6">
    <source>
        <dbReference type="ARBA" id="ARBA00023055"/>
    </source>
</evidence>
<feature type="region of interest" description="Disordered" evidence="9">
    <location>
        <begin position="147"/>
        <end position="197"/>
    </location>
</feature>
<keyword evidence="6" id="KW-0445">Lipid transport</keyword>
<comment type="subcellular location">
    <subcellularLocation>
        <location evidence="1">Endoplasmic reticulum membrane</location>
    </subcellularLocation>
</comment>
<dbReference type="Pfam" id="PF10296">
    <property type="entry name" value="MMM1"/>
    <property type="match status" value="1"/>
</dbReference>
<dbReference type="CDD" id="cd21675">
    <property type="entry name" value="SMP_TEX2"/>
    <property type="match status" value="1"/>
</dbReference>
<keyword evidence="8 10" id="KW-0472">Membrane</keyword>
<evidence type="ECO:0000256" key="3">
    <source>
        <dbReference type="ARBA" id="ARBA00022692"/>
    </source>
</evidence>
<dbReference type="PROSITE" id="PS51847">
    <property type="entry name" value="SMP"/>
    <property type="match status" value="1"/>
</dbReference>
<evidence type="ECO:0000259" key="11">
    <source>
        <dbReference type="PROSITE" id="PS51847"/>
    </source>
</evidence>
<evidence type="ECO:0000256" key="10">
    <source>
        <dbReference type="SAM" id="Phobius"/>
    </source>
</evidence>
<evidence type="ECO:0000256" key="2">
    <source>
        <dbReference type="ARBA" id="ARBA00022448"/>
    </source>
</evidence>
<dbReference type="InterPro" id="IPR019411">
    <property type="entry name" value="MMM1_dom"/>
</dbReference>
<keyword evidence="4" id="KW-0256">Endoplasmic reticulum</keyword>
<name>A0AAV2B0J6_9ARAC</name>
<evidence type="ECO:0000313" key="13">
    <source>
        <dbReference type="Proteomes" id="UP001497382"/>
    </source>
</evidence>
<evidence type="ECO:0000256" key="7">
    <source>
        <dbReference type="ARBA" id="ARBA00023121"/>
    </source>
</evidence>
<gene>
    <name evidence="12" type="ORF">LARSCL_LOCUS16134</name>
</gene>
<feature type="transmembrane region" description="Helical" evidence="10">
    <location>
        <begin position="323"/>
        <end position="341"/>
    </location>
</feature>
<evidence type="ECO:0000256" key="1">
    <source>
        <dbReference type="ARBA" id="ARBA00004586"/>
    </source>
</evidence>
<dbReference type="GO" id="GO:0008289">
    <property type="term" value="F:lipid binding"/>
    <property type="evidence" value="ECO:0007669"/>
    <property type="project" value="UniProtKB-KW"/>
</dbReference>
<keyword evidence="13" id="KW-1185">Reference proteome</keyword>
<dbReference type="PANTHER" id="PTHR13466:SF0">
    <property type="entry name" value="SMP-LTD DOMAIN-CONTAINING PROTEIN"/>
    <property type="match status" value="1"/>
</dbReference>
<feature type="compositionally biased region" description="Basic and acidic residues" evidence="9">
    <location>
        <begin position="147"/>
        <end position="192"/>
    </location>
</feature>
<keyword evidence="3 10" id="KW-0812">Transmembrane</keyword>
<feature type="transmembrane region" description="Helical" evidence="10">
    <location>
        <begin position="347"/>
        <end position="366"/>
    </location>
</feature>
<comment type="caution">
    <text evidence="12">The sequence shown here is derived from an EMBL/GenBank/DDBJ whole genome shotgun (WGS) entry which is preliminary data.</text>
</comment>
<sequence length="963" mass="109294">MNKPFRNIHGSKNRSSSANFISLHFNKADEEQLEISYGDKDETSSEASKKEEKALEAISSSENKCSEQDASDNEENLSKTVADKDEKNSRESTPARDSVVKEYWSRISKRASSVDSDIGIPDKPPDHNEGWMFFKDIKGKLTKTIEERKSSISQTGKDEKGISDSDTERKYSCNDDADPDRTPTETSSEKSSYKLSPAIEAAEVENEDSVFAEYIDDKLERAKCEIMSTKTITPSLSSSQFYLKHPPKPSAAKIDISMTLSTLMANRQPSMDVDMGIKEKENSEEPVKIEESVTPPKPPEIQPENDLNGLSVKIKRWYYFIKTYWNTVIFRILVGILAVLFVPVPSWICGFIIGAVLSGYLVYFLFKPGKPKEAFVVPDFSQLPPSNIPVMEVEDEIIIYKGWMNILPYDTSYNPDTYHVNCTRSLFIRLDGSYLRVSFPQKNIPKRAMFNEPRHEMQFVHQQHYDITGSSVELLPVGLAKKRLFSKKYPICLRIPNHKQSVLSNFSKDVVDSNVPTKTTARKESPVKKYIPRINENNEVVLYLFSRTDREKDLWYNRFKRASRLKLLKSHSPSSSPNIAAIDTYSLENKRTKSVDLASLQLCSNSDTESIDKGNDEADGFTDLSLSKQEKFKMYMSHLLNPIYYDHPLSFGIKEKKDEINKVSKSSASQNNLTWLNVLLGRIFFDFLTEDIWAQLVAEKIQRKLSKIKLPVFLKELTVKDINLGTALPKIHRASEPSVDQRGLWIDIDLSYNGFFQMTLETKINLLRYKCASGELSLSELSKETDSLEQILRSPVYNSEEEDSAESSSDEDISLPDAAIAADESAAQLAGGSTGKKLLRLVDRLAQSTYFQKATENKYIKKAMEDISNTPLVLTVEVQWLTGTLAINIPPMPTDRLWYGFRTNPHLSIVARPKLGHHVVTLTHVTDWIEKKLVSEFQKILVMPNMDDLIIPIMQSDLEFSKA</sequence>
<dbReference type="AlphaFoldDB" id="A0AAV2B0J6"/>
<evidence type="ECO:0000256" key="9">
    <source>
        <dbReference type="SAM" id="MobiDB-lite"/>
    </source>
</evidence>
<reference evidence="12 13" key="1">
    <citation type="submission" date="2024-04" db="EMBL/GenBank/DDBJ databases">
        <authorList>
            <person name="Rising A."/>
            <person name="Reimegard J."/>
            <person name="Sonavane S."/>
            <person name="Akerstrom W."/>
            <person name="Nylinder S."/>
            <person name="Hedman E."/>
            <person name="Kallberg Y."/>
        </authorList>
    </citation>
    <scope>NUCLEOTIDE SEQUENCE [LARGE SCALE GENOMIC DNA]</scope>
</reference>
<proteinExistence type="predicted"/>
<accession>A0AAV2B0J6</accession>
<dbReference type="GO" id="GO:0006869">
    <property type="term" value="P:lipid transport"/>
    <property type="evidence" value="ECO:0007669"/>
    <property type="project" value="UniProtKB-KW"/>
</dbReference>
<dbReference type="GO" id="GO:0005789">
    <property type="term" value="C:endoplasmic reticulum membrane"/>
    <property type="evidence" value="ECO:0007669"/>
    <property type="project" value="UniProtKB-SubCell"/>
</dbReference>